<evidence type="ECO:0000313" key="2">
    <source>
        <dbReference type="EMBL" id="RXN09819.1"/>
    </source>
</evidence>
<feature type="compositionally biased region" description="Basic and acidic residues" evidence="1">
    <location>
        <begin position="374"/>
        <end position="383"/>
    </location>
</feature>
<keyword evidence="3" id="KW-1185">Reference proteome</keyword>
<feature type="compositionally biased region" description="Low complexity" evidence="1">
    <location>
        <begin position="330"/>
        <end position="347"/>
    </location>
</feature>
<proteinExistence type="predicted"/>
<evidence type="ECO:0000256" key="1">
    <source>
        <dbReference type="SAM" id="MobiDB-lite"/>
    </source>
</evidence>
<sequence length="383" mass="42857">MAWLFFVFPKQAGRNEYSNPRTDIPAFLTAVKTADCYERNAGLWDQRSAGMRRGSDMIKHSTQVRQRFSDKSGPVFAHNPCTFTQSVSIKSFPSRHASLPSTHTLDVKRRDTSVCERDTRSANKRLSERSRSSPCQADTMMWTPSARKTWRFKDSIQNQTHVHHSNNRRKEEVKRREATGGESRLAAGTLRRSFPTSGERRSFPAKPAVEFPYASPSPESAARDYIQPARHQSETERPEEGPSEDVRPPTRSSGDKHIGASPFFRQEVRREVRVDPLLPFPARPSWLGPKGPMAADGCSADRLAHRERSVITQPLNNPKSTISEPFPTPAAARARQASELAGRAADPPEGPPAPDTAARTPDRDCGRLDSAQVPERRCDYITT</sequence>
<organism evidence="2 3">
    <name type="scientific">Labeo rohita</name>
    <name type="common">Indian major carp</name>
    <name type="synonym">Cyprinus rohita</name>
    <dbReference type="NCBI Taxonomy" id="84645"/>
    <lineage>
        <taxon>Eukaryota</taxon>
        <taxon>Metazoa</taxon>
        <taxon>Chordata</taxon>
        <taxon>Craniata</taxon>
        <taxon>Vertebrata</taxon>
        <taxon>Euteleostomi</taxon>
        <taxon>Actinopterygii</taxon>
        <taxon>Neopterygii</taxon>
        <taxon>Teleostei</taxon>
        <taxon>Ostariophysi</taxon>
        <taxon>Cypriniformes</taxon>
        <taxon>Cyprinidae</taxon>
        <taxon>Labeoninae</taxon>
        <taxon>Labeonini</taxon>
        <taxon>Labeo</taxon>
    </lineage>
</organism>
<protein>
    <submittedName>
        <fullName evidence="2">Uncharacterized protein</fullName>
    </submittedName>
</protein>
<feature type="region of interest" description="Disordered" evidence="1">
    <location>
        <begin position="103"/>
        <end position="138"/>
    </location>
</feature>
<feature type="compositionally biased region" description="Basic and acidic residues" evidence="1">
    <location>
        <begin position="105"/>
        <end position="131"/>
    </location>
</feature>
<dbReference type="AlphaFoldDB" id="A0A498LN62"/>
<evidence type="ECO:0000313" key="3">
    <source>
        <dbReference type="Proteomes" id="UP000290572"/>
    </source>
</evidence>
<accession>A0A498LN62</accession>
<comment type="caution">
    <text evidence="2">The sequence shown here is derived from an EMBL/GenBank/DDBJ whole genome shotgun (WGS) entry which is preliminary data.</text>
</comment>
<feature type="compositionally biased region" description="Basic and acidic residues" evidence="1">
    <location>
        <begin position="231"/>
        <end position="258"/>
    </location>
</feature>
<dbReference type="Proteomes" id="UP000290572">
    <property type="component" value="Unassembled WGS sequence"/>
</dbReference>
<name>A0A498LN62_LABRO</name>
<reference evidence="2 3" key="1">
    <citation type="submission" date="2018-03" db="EMBL/GenBank/DDBJ databases">
        <title>Draft genome sequence of Rohu Carp (Labeo rohita).</title>
        <authorList>
            <person name="Das P."/>
            <person name="Kushwaha B."/>
            <person name="Joshi C.G."/>
            <person name="Kumar D."/>
            <person name="Nagpure N.S."/>
            <person name="Sahoo L."/>
            <person name="Das S.P."/>
            <person name="Bit A."/>
            <person name="Patnaik S."/>
            <person name="Meher P.K."/>
            <person name="Jayasankar P."/>
            <person name="Koringa P.G."/>
            <person name="Patel N.V."/>
            <person name="Hinsu A.T."/>
            <person name="Kumar R."/>
            <person name="Pandey M."/>
            <person name="Agarwal S."/>
            <person name="Srivastava S."/>
            <person name="Singh M."/>
            <person name="Iquebal M.A."/>
            <person name="Jaiswal S."/>
            <person name="Angadi U.B."/>
            <person name="Kumar N."/>
            <person name="Raza M."/>
            <person name="Shah T.M."/>
            <person name="Rai A."/>
            <person name="Jena J.K."/>
        </authorList>
    </citation>
    <scope>NUCLEOTIDE SEQUENCE [LARGE SCALE GENOMIC DNA]</scope>
    <source>
        <strain evidence="2">DASCIFA01</strain>
        <tissue evidence="2">Testis</tissue>
    </source>
</reference>
<gene>
    <name evidence="2" type="ORF">ROHU_031199</name>
</gene>
<feature type="region of interest" description="Disordered" evidence="1">
    <location>
        <begin position="156"/>
        <end position="383"/>
    </location>
</feature>
<dbReference type="EMBL" id="QBIY01013246">
    <property type="protein sequence ID" value="RXN09819.1"/>
    <property type="molecule type" value="Genomic_DNA"/>
</dbReference>
<feature type="compositionally biased region" description="Basic and acidic residues" evidence="1">
    <location>
        <begin position="168"/>
        <end position="179"/>
    </location>
</feature>
<feature type="compositionally biased region" description="Polar residues" evidence="1">
    <location>
        <begin position="310"/>
        <end position="323"/>
    </location>
</feature>